<evidence type="ECO:0000313" key="2">
    <source>
        <dbReference type="EMBL" id="WBR15050.1"/>
    </source>
</evidence>
<feature type="compositionally biased region" description="Basic and acidic residues" evidence="1">
    <location>
        <begin position="496"/>
        <end position="511"/>
    </location>
</feature>
<organism evidence="2 3">
    <name type="scientific">Pandoravirus kuranda</name>
    <dbReference type="NCBI Taxonomy" id="3019033"/>
    <lineage>
        <taxon>Viruses</taxon>
        <taxon>Pandoravirus</taxon>
    </lineage>
</organism>
<proteinExistence type="predicted"/>
<sequence>MGDAGEKEVLEGLLQHAGADDVRDPQPPSEGMPNHDGAAVNAASHPDGNGADQTARMQLYVDRVVAHPWHAGDALQRMRHNSGTHGEWITTAVAILRAVCARVASPSAYGVDKMSCDGYKGLLGRLGIPRTKDLARCERAITRLAALWEALCADRDALDTAQVYLDVWPPTRSAIATLSRKVSSSAYAKVGHEDDCPRAAAHSGPSAVAALGDAVRRCDPLRRVESCVADTEAASPTPTDSTRYLILRRRGVRYYDVAILVAVSQHDGAGGAGALLGRMLRQEPDEDTDGIDSLPAPARETLPPRLRPYAAFMPALLVAILDHCGVYDPSERDPDMVHEHAVDNDEEDLHEEDPGYDGGDDYEAEPFLTAWHAGEFFPRHSEHYWTAPLAQTIDALMCDIASPADVPARIVLTHAAVPDTLRGQFAWLDERTLLRLLAHLAGRHTLGAFALARSRYGPSSVVADDADDADDGGGSDGHDKDTVAKQQDVVGNNTDDIAHGDGDGLMLRRRDDGHGTMRLHARRARPHAPRALALLSRRAAATAKTHVPIDSLPEQIGDPLALDIWLTNCTNSVLAIANSNGDNGATDDGGGDDNAGEMLGPSGDADSLADVARYWGVETAAAAQAESPSLLCGDLAPHVVVRTFPGGERFASMMTSLSMAARVGPPLLTTAECDAIAVVCYVSKRSRHRRQPPLFVWAADVQTLAQRVVSDDPWLGQFEDKELDAVVDRVCVLVAEANEKYNRPKPMAGAPSPADRDETIDTRVQVLVALAAVRSGVPIDADDLADAHKAAAIGGPLNALYP</sequence>
<accession>A0AA95EDX9</accession>
<feature type="region of interest" description="Disordered" evidence="1">
    <location>
        <begin position="462"/>
        <end position="511"/>
    </location>
</feature>
<feature type="compositionally biased region" description="Acidic residues" evidence="1">
    <location>
        <begin position="464"/>
        <end position="473"/>
    </location>
</feature>
<protein>
    <submittedName>
        <fullName evidence="2">Uncharacterized protein</fullName>
    </submittedName>
</protein>
<gene>
    <name evidence="2" type="ORF">pkur_cds_876</name>
</gene>
<feature type="region of interest" description="Disordered" evidence="1">
    <location>
        <begin position="1"/>
        <end position="52"/>
    </location>
</feature>
<feature type="region of interest" description="Disordered" evidence="1">
    <location>
        <begin position="580"/>
        <end position="602"/>
    </location>
</feature>
<evidence type="ECO:0000313" key="3">
    <source>
        <dbReference type="Proteomes" id="UP001185135"/>
    </source>
</evidence>
<name>A0AA95EDX9_9VIRU</name>
<dbReference type="Proteomes" id="UP001185135">
    <property type="component" value="Segment"/>
</dbReference>
<reference evidence="2" key="1">
    <citation type="submission" date="2022-06" db="EMBL/GenBank/DDBJ databases">
        <authorList>
            <person name="Legendre M."/>
            <person name="Claverie J.-M."/>
            <person name="Alempic J.-M."/>
            <person name="Abergel C."/>
        </authorList>
    </citation>
    <scope>NUCLEOTIDE SEQUENCE</scope>
    <source>
        <strain evidence="2">Kuranda</strain>
    </source>
</reference>
<dbReference type="EMBL" id="ON887157">
    <property type="protein sequence ID" value="WBR15050.1"/>
    <property type="molecule type" value="Genomic_DNA"/>
</dbReference>
<feature type="compositionally biased region" description="Basic and acidic residues" evidence="1">
    <location>
        <begin position="1"/>
        <end position="10"/>
    </location>
</feature>
<evidence type="ECO:0000256" key="1">
    <source>
        <dbReference type="SAM" id="MobiDB-lite"/>
    </source>
</evidence>